<dbReference type="Pfam" id="PF13240">
    <property type="entry name" value="Zn_Ribbon_1"/>
    <property type="match status" value="1"/>
</dbReference>
<keyword evidence="1" id="KW-1133">Transmembrane helix</keyword>
<sequence>MENAKLFCPNCGTENPMSAAFCQNCGADLTQAKAQVQARVEAQTKANQEAIYRQAVELADKGNARQAATLFEQLGDYQDAHEKAVANQTLAAAQEKKQLEAQQQQLYDNAMSAFTQGDLTNAANMFAQLGNYQDAQDKLGLVQKALADNQKRVQAQNYEQAYQATLVRANQASRSVDVQIALNDLAQFGDYKDARQQSAALQAKLPAMLAAEKAKKASASKRTKRIAIIASIVVVILVIIGGGYAYHAHTVSALRTQVMAQRGSNARSFNALPNTTQHDIRDMVATYHGNVNDYTYSLKQKTTNYNIVSYRFVGPNHSKDVLPTSGTRTYNQTAITHQ</sequence>
<dbReference type="Proteomes" id="UP000763447">
    <property type="component" value="Unassembled WGS sequence"/>
</dbReference>
<protein>
    <submittedName>
        <fullName evidence="3">Zinc-ribbon domain-containing protein</fullName>
    </submittedName>
</protein>
<keyword evidence="4" id="KW-1185">Reference proteome</keyword>
<gene>
    <name evidence="3" type="ORF">HC026_06735</name>
</gene>
<keyword evidence="1" id="KW-0812">Transmembrane</keyword>
<organism evidence="3 4">
    <name type="scientific">Secundilactobacillus angelensis</name>
    <dbReference type="NCBI Taxonomy" id="2722706"/>
    <lineage>
        <taxon>Bacteria</taxon>
        <taxon>Bacillati</taxon>
        <taxon>Bacillota</taxon>
        <taxon>Bacilli</taxon>
        <taxon>Lactobacillales</taxon>
        <taxon>Lactobacillaceae</taxon>
        <taxon>Secundilactobacillus</taxon>
    </lineage>
</organism>
<proteinExistence type="predicted"/>
<dbReference type="Gene3D" id="4.10.1060.50">
    <property type="match status" value="1"/>
</dbReference>
<reference evidence="3 4" key="1">
    <citation type="submission" date="2020-04" db="EMBL/GenBank/DDBJ databases">
        <title>A novel species of genus Lactobacillus that was isolated from fermented food Zha-chili.</title>
        <authorList>
            <person name="Zhang Z."/>
        </authorList>
    </citation>
    <scope>NUCLEOTIDE SEQUENCE [LARGE SCALE GENOMIC DNA]</scope>
    <source>
        <strain evidence="4">HBUAS51383</strain>
    </source>
</reference>
<evidence type="ECO:0000313" key="3">
    <source>
        <dbReference type="EMBL" id="NLR18620.1"/>
    </source>
</evidence>
<comment type="caution">
    <text evidence="3">The sequence shown here is derived from an EMBL/GenBank/DDBJ whole genome shotgun (WGS) entry which is preliminary data.</text>
</comment>
<dbReference type="RefSeq" id="WP_168925228.1">
    <property type="nucleotide sequence ID" value="NZ_JAAXLJ010000009.1"/>
</dbReference>
<evidence type="ECO:0000259" key="2">
    <source>
        <dbReference type="Pfam" id="PF13240"/>
    </source>
</evidence>
<feature type="domain" description="Zinc-ribbon" evidence="2">
    <location>
        <begin position="7"/>
        <end position="29"/>
    </location>
</feature>
<evidence type="ECO:0000313" key="4">
    <source>
        <dbReference type="Proteomes" id="UP000763447"/>
    </source>
</evidence>
<dbReference type="EMBL" id="JAAXLJ010000009">
    <property type="protein sequence ID" value="NLR18620.1"/>
    <property type="molecule type" value="Genomic_DNA"/>
</dbReference>
<dbReference type="InterPro" id="IPR038587">
    <property type="entry name" value="Ribosomal_eL40_sf"/>
</dbReference>
<name>A0ABX1KZB4_9LACO</name>
<feature type="transmembrane region" description="Helical" evidence="1">
    <location>
        <begin position="226"/>
        <end position="246"/>
    </location>
</feature>
<accession>A0ABX1KZB4</accession>
<dbReference type="InterPro" id="IPR026870">
    <property type="entry name" value="Zinc_ribbon_dom"/>
</dbReference>
<evidence type="ECO:0000256" key="1">
    <source>
        <dbReference type="SAM" id="Phobius"/>
    </source>
</evidence>
<keyword evidence="1" id="KW-0472">Membrane</keyword>